<protein>
    <submittedName>
        <fullName evidence="1">Uncharacterized protein</fullName>
    </submittedName>
</protein>
<proteinExistence type="predicted"/>
<dbReference type="RefSeq" id="XP_053589119.1">
    <property type="nucleotide sequence ID" value="XM_053724925.1"/>
</dbReference>
<accession>A0A6A5HEZ3</accession>
<dbReference type="GeneID" id="78774008"/>
<organism evidence="1 2">
    <name type="scientific">Caenorhabditis remanei</name>
    <name type="common">Caenorhabditis vulgaris</name>
    <dbReference type="NCBI Taxonomy" id="31234"/>
    <lineage>
        <taxon>Eukaryota</taxon>
        <taxon>Metazoa</taxon>
        <taxon>Ecdysozoa</taxon>
        <taxon>Nematoda</taxon>
        <taxon>Chromadorea</taxon>
        <taxon>Rhabditida</taxon>
        <taxon>Rhabditina</taxon>
        <taxon>Rhabditomorpha</taxon>
        <taxon>Rhabditoidea</taxon>
        <taxon>Rhabditidae</taxon>
        <taxon>Peloderinae</taxon>
        <taxon>Caenorhabditis</taxon>
    </lineage>
</organism>
<dbReference type="KEGG" id="crq:GCK72_004874"/>
<gene>
    <name evidence="1" type="ORF">GCK72_004874</name>
</gene>
<comment type="caution">
    <text evidence="1">The sequence shown here is derived from an EMBL/GenBank/DDBJ whole genome shotgun (WGS) entry which is preliminary data.</text>
</comment>
<reference evidence="1 2" key="1">
    <citation type="submission" date="2019-12" db="EMBL/GenBank/DDBJ databases">
        <title>Chromosome-level assembly of the Caenorhabditis remanei genome.</title>
        <authorList>
            <person name="Teterina A.A."/>
            <person name="Willis J.H."/>
            <person name="Phillips P.C."/>
        </authorList>
    </citation>
    <scope>NUCLEOTIDE SEQUENCE [LARGE SCALE GENOMIC DNA]</scope>
    <source>
        <strain evidence="1 2">PX506</strain>
        <tissue evidence="1">Whole organism</tissue>
    </source>
</reference>
<dbReference type="AlphaFoldDB" id="A0A6A5HEZ3"/>
<evidence type="ECO:0000313" key="2">
    <source>
        <dbReference type="Proteomes" id="UP000483820"/>
    </source>
</evidence>
<name>A0A6A5HEZ3_CAERE</name>
<dbReference type="CTD" id="78774008"/>
<dbReference type="Proteomes" id="UP000483820">
    <property type="component" value="Chromosome II"/>
</dbReference>
<sequence>MEEPIIIDDVFANGTNASSKPISYAFIAGKPPVNTYEISKEAYIHLDKSFRVVIENMHDNKEDPSQEKSALQFFTEFAVVFLDLPFVISDEAMPLFLKK</sequence>
<dbReference type="EMBL" id="WUAV01000002">
    <property type="protein sequence ID" value="KAF1764923.1"/>
    <property type="molecule type" value="Genomic_DNA"/>
</dbReference>
<evidence type="ECO:0000313" key="1">
    <source>
        <dbReference type="EMBL" id="KAF1764923.1"/>
    </source>
</evidence>